<accession>A0A0F9HUT1</accession>
<feature type="non-terminal residue" evidence="1">
    <location>
        <position position="45"/>
    </location>
</feature>
<comment type="caution">
    <text evidence="1">The sequence shown here is derived from an EMBL/GenBank/DDBJ whole genome shotgun (WGS) entry which is preliminary data.</text>
</comment>
<gene>
    <name evidence="1" type="ORF">LCGC14_2020580</name>
</gene>
<name>A0A0F9HUT1_9ZZZZ</name>
<dbReference type="EMBL" id="LAZR01023331">
    <property type="protein sequence ID" value="KKL78867.1"/>
    <property type="molecule type" value="Genomic_DNA"/>
</dbReference>
<evidence type="ECO:0000313" key="1">
    <source>
        <dbReference type="EMBL" id="KKL78867.1"/>
    </source>
</evidence>
<sequence>MFLKQVSPDFYEVLGGSQGKYSIFDGIAMNSYGRRINIPMPVSQT</sequence>
<organism evidence="1">
    <name type="scientific">marine sediment metagenome</name>
    <dbReference type="NCBI Taxonomy" id="412755"/>
    <lineage>
        <taxon>unclassified sequences</taxon>
        <taxon>metagenomes</taxon>
        <taxon>ecological metagenomes</taxon>
    </lineage>
</organism>
<reference evidence="1" key="1">
    <citation type="journal article" date="2015" name="Nature">
        <title>Complex archaea that bridge the gap between prokaryotes and eukaryotes.</title>
        <authorList>
            <person name="Spang A."/>
            <person name="Saw J.H."/>
            <person name="Jorgensen S.L."/>
            <person name="Zaremba-Niedzwiedzka K."/>
            <person name="Martijn J."/>
            <person name="Lind A.E."/>
            <person name="van Eijk R."/>
            <person name="Schleper C."/>
            <person name="Guy L."/>
            <person name="Ettema T.J."/>
        </authorList>
    </citation>
    <scope>NUCLEOTIDE SEQUENCE</scope>
</reference>
<dbReference type="AlphaFoldDB" id="A0A0F9HUT1"/>
<protein>
    <submittedName>
        <fullName evidence="1">Uncharacterized protein</fullName>
    </submittedName>
</protein>
<proteinExistence type="predicted"/>